<reference evidence="1 2" key="1">
    <citation type="submission" date="2020-01" db="EMBL/GenBank/DDBJ databases">
        <title>Genome sequence of a 1,3-propanediol producer, Clostridium butyricum S3.</title>
        <authorList>
            <person name="Zhou J."/>
        </authorList>
    </citation>
    <scope>NUCLEOTIDE SEQUENCE [LARGE SCALE GENOMIC DNA]</scope>
    <source>
        <strain evidence="1 2">S3</strain>
    </source>
</reference>
<comment type="caution">
    <text evidence="1">The sequence shown here is derived from an EMBL/GenBank/DDBJ whole genome shotgun (WGS) entry which is preliminary data.</text>
</comment>
<sequence length="103" mass="12301">MDNRDSELIIKLAREGKPISRILEEDFPNYDYWDIYFAVNDAGERSSVGVKRKITNRLYKLTSLSKSEQEDVIREIDELVCFLYDRYKESQQKLDDIRSIMDR</sequence>
<proteinExistence type="predicted"/>
<protein>
    <submittedName>
        <fullName evidence="1">Uncharacterized protein</fullName>
    </submittedName>
</protein>
<accession>A0A6L9EV20</accession>
<dbReference type="AlphaFoldDB" id="A0A6L9EV20"/>
<evidence type="ECO:0000313" key="2">
    <source>
        <dbReference type="Proteomes" id="UP000474042"/>
    </source>
</evidence>
<gene>
    <name evidence="1" type="ORF">GND98_017535</name>
</gene>
<organism evidence="1 2">
    <name type="scientific">Clostridium butyricum</name>
    <dbReference type="NCBI Taxonomy" id="1492"/>
    <lineage>
        <taxon>Bacteria</taxon>
        <taxon>Bacillati</taxon>
        <taxon>Bacillota</taxon>
        <taxon>Clostridia</taxon>
        <taxon>Eubacteriales</taxon>
        <taxon>Clostridiaceae</taxon>
        <taxon>Clostridium</taxon>
    </lineage>
</organism>
<name>A0A6L9EV20_CLOBU</name>
<evidence type="ECO:0000313" key="1">
    <source>
        <dbReference type="EMBL" id="NAS19605.1"/>
    </source>
</evidence>
<dbReference type="Proteomes" id="UP000474042">
    <property type="component" value="Unassembled WGS sequence"/>
</dbReference>
<dbReference type="EMBL" id="WOFV02000085">
    <property type="protein sequence ID" value="NAS19605.1"/>
    <property type="molecule type" value="Genomic_DNA"/>
</dbReference>